<name>A0A4R3N1N2_9GAMM</name>
<dbReference type="AlphaFoldDB" id="A0A4R3N1N2"/>
<protein>
    <submittedName>
        <fullName evidence="3">Uncharacterized protein DUF4340</fullName>
    </submittedName>
</protein>
<dbReference type="RefSeq" id="WP_132975846.1">
    <property type="nucleotide sequence ID" value="NZ_SMAO01000002.1"/>
</dbReference>
<dbReference type="EMBL" id="SMAO01000002">
    <property type="protein sequence ID" value="TCT22745.1"/>
    <property type="molecule type" value="Genomic_DNA"/>
</dbReference>
<dbReference type="Pfam" id="PF14238">
    <property type="entry name" value="DUF4340"/>
    <property type="match status" value="1"/>
</dbReference>
<keyword evidence="4" id="KW-1185">Reference proteome</keyword>
<proteinExistence type="predicted"/>
<comment type="caution">
    <text evidence="3">The sequence shown here is derived from an EMBL/GenBank/DDBJ whole genome shotgun (WGS) entry which is preliminary data.</text>
</comment>
<dbReference type="InterPro" id="IPR025641">
    <property type="entry name" value="DUF4340"/>
</dbReference>
<sequence length="363" mass="39312">MTARWLVNLFLLVLVILLGSMIRHEVNRAQTPPTLTDLIASDLLRIEIAREGEPTIRLGQSLQGWRLEEPLQIDADPARVDQLLAILSTPVHRSLPAETAALGELGLASPKLRLRLDALELTFGGIDPVSQYRYVASDGLVHLIDDRFYHLLIAPPLDAVSRRLLPRGFVPVFGRLADIPLATKTLTGLEGIVAERIEPLTGEPGGTPVELKLADGTALRFLVSEDRRRWSREDVRLLYVLTNAPELIEDPDAIDPTPPAAAVMRAPGMPPSEIDGADPFAPLPETADGYGFDPEADPDAIVPGDAPVGPPPEVRLTPDGQAPVRTKMSPEGMKPHGPLRGEPYKDPPSGFGQDPFAPDPVPD</sequence>
<dbReference type="Proteomes" id="UP000295717">
    <property type="component" value="Unassembled WGS sequence"/>
</dbReference>
<dbReference type="OrthoDB" id="5759990at2"/>
<evidence type="ECO:0000313" key="3">
    <source>
        <dbReference type="EMBL" id="TCT22745.1"/>
    </source>
</evidence>
<feature type="region of interest" description="Disordered" evidence="1">
    <location>
        <begin position="283"/>
        <end position="363"/>
    </location>
</feature>
<evidence type="ECO:0000256" key="1">
    <source>
        <dbReference type="SAM" id="MobiDB-lite"/>
    </source>
</evidence>
<reference evidence="3 4" key="1">
    <citation type="submission" date="2019-03" db="EMBL/GenBank/DDBJ databases">
        <title>Genomic Encyclopedia of Type Strains, Phase IV (KMG-IV): sequencing the most valuable type-strain genomes for metagenomic binning, comparative biology and taxonomic classification.</title>
        <authorList>
            <person name="Goeker M."/>
        </authorList>
    </citation>
    <scope>NUCLEOTIDE SEQUENCE [LARGE SCALE GENOMIC DNA]</scope>
    <source>
        <strain evidence="3 4">DSM 13587</strain>
    </source>
</reference>
<evidence type="ECO:0000259" key="2">
    <source>
        <dbReference type="Pfam" id="PF14238"/>
    </source>
</evidence>
<evidence type="ECO:0000313" key="4">
    <source>
        <dbReference type="Proteomes" id="UP000295717"/>
    </source>
</evidence>
<organism evidence="3 4">
    <name type="scientific">Thiobaca trueperi</name>
    <dbReference type="NCBI Taxonomy" id="127458"/>
    <lineage>
        <taxon>Bacteria</taxon>
        <taxon>Pseudomonadati</taxon>
        <taxon>Pseudomonadota</taxon>
        <taxon>Gammaproteobacteria</taxon>
        <taxon>Chromatiales</taxon>
        <taxon>Chromatiaceae</taxon>
        <taxon>Thiobaca</taxon>
    </lineage>
</organism>
<feature type="domain" description="DUF4340" evidence="2">
    <location>
        <begin position="65"/>
        <end position="165"/>
    </location>
</feature>
<accession>A0A4R3N1N2</accession>
<gene>
    <name evidence="3" type="ORF">EDC35_10276</name>
</gene>